<feature type="active site" description="Proton donor" evidence="5">
    <location>
        <position position="109"/>
    </location>
</feature>
<comment type="similarity">
    <text evidence="2 7">Belongs to the glycosyl hydrolase 47 family.</text>
</comment>
<keyword evidence="4" id="KW-0325">Glycoprotein</keyword>
<dbReference type="SUPFAM" id="SSF52025">
    <property type="entry name" value="PA domain"/>
    <property type="match status" value="1"/>
</dbReference>
<keyword evidence="6" id="KW-0106">Calcium</keyword>
<feature type="active site" evidence="5">
    <location>
        <position position="369"/>
    </location>
</feature>
<dbReference type="PANTHER" id="PTHR45679:SF2">
    <property type="entry name" value="ER DEGRADATION-ENHANCING ALPHA-MANNOSIDASE-LIKE PROTEIN 3"/>
    <property type="match status" value="1"/>
</dbReference>
<feature type="active site" evidence="5">
    <location>
        <position position="255"/>
    </location>
</feature>
<dbReference type="InterPro" id="IPR044674">
    <property type="entry name" value="EDEM1/2/3"/>
</dbReference>
<name>T1KZW3_TETUR</name>
<dbReference type="Pfam" id="PF01532">
    <property type="entry name" value="Glyco_hydro_47"/>
    <property type="match status" value="1"/>
</dbReference>
<protein>
    <recommendedName>
        <fullName evidence="7">alpha-1,2-Mannosidase</fullName>
        <ecNumber evidence="7">3.2.1.-</ecNumber>
    </recommendedName>
</protein>
<dbReference type="EnsemblMetazoa" id="tetur29g00310.1">
    <property type="protein sequence ID" value="tetur29g00310.1"/>
    <property type="gene ID" value="tetur29g00310"/>
</dbReference>
<reference evidence="11" key="1">
    <citation type="submission" date="2011-08" db="EMBL/GenBank/DDBJ databases">
        <authorList>
            <person name="Rombauts S."/>
        </authorList>
    </citation>
    <scope>NUCLEOTIDE SEQUENCE</scope>
    <source>
        <strain evidence="11">London</strain>
    </source>
</reference>
<accession>T1KZW3</accession>
<dbReference type="InterPro" id="IPR003137">
    <property type="entry name" value="PA_domain"/>
</dbReference>
<dbReference type="EMBL" id="CAEY01000758">
    <property type="status" value="NOT_ANNOTATED_CDS"/>
    <property type="molecule type" value="Genomic_DNA"/>
</dbReference>
<evidence type="ECO:0000256" key="3">
    <source>
        <dbReference type="ARBA" id="ARBA00022824"/>
    </source>
</evidence>
<dbReference type="InterPro" id="IPR046450">
    <property type="entry name" value="PA_dom_sf"/>
</dbReference>
<dbReference type="InterPro" id="IPR036026">
    <property type="entry name" value="Seven-hairpin_glycosidases"/>
</dbReference>
<comment type="cofactor">
    <cofactor evidence="6">
        <name>Ca(2+)</name>
        <dbReference type="ChEBI" id="CHEBI:29108"/>
    </cofactor>
</comment>
<evidence type="ECO:0000256" key="2">
    <source>
        <dbReference type="ARBA" id="ARBA00007658"/>
    </source>
</evidence>
<dbReference type="Proteomes" id="UP000015104">
    <property type="component" value="Unassembled WGS sequence"/>
</dbReference>
<evidence type="ECO:0000256" key="1">
    <source>
        <dbReference type="ARBA" id="ARBA00004240"/>
    </source>
</evidence>
<evidence type="ECO:0000256" key="6">
    <source>
        <dbReference type="PIRSR" id="PIRSR601382-2"/>
    </source>
</evidence>
<evidence type="ECO:0000256" key="7">
    <source>
        <dbReference type="RuleBase" id="RU361193"/>
    </source>
</evidence>
<dbReference type="PRINTS" id="PR00747">
    <property type="entry name" value="GLYHDRLASE47"/>
</dbReference>
<dbReference type="SUPFAM" id="SSF48225">
    <property type="entry name" value="Seven-hairpin glycosidases"/>
    <property type="match status" value="1"/>
</dbReference>
<dbReference type="Pfam" id="PF02225">
    <property type="entry name" value="PA"/>
    <property type="match status" value="1"/>
</dbReference>
<dbReference type="GO" id="GO:0005975">
    <property type="term" value="P:carbohydrate metabolic process"/>
    <property type="evidence" value="ECO:0007669"/>
    <property type="project" value="InterPro"/>
</dbReference>
<keyword evidence="7" id="KW-0378">Hydrolase</keyword>
<evidence type="ECO:0000256" key="8">
    <source>
        <dbReference type="SAM" id="MobiDB-lite"/>
    </source>
</evidence>
<evidence type="ECO:0000256" key="5">
    <source>
        <dbReference type="PIRSR" id="PIRSR601382-1"/>
    </source>
</evidence>
<reference evidence="10" key="2">
    <citation type="submission" date="2015-06" db="UniProtKB">
        <authorList>
            <consortium name="EnsemblMetazoa"/>
        </authorList>
    </citation>
    <scope>IDENTIFICATION</scope>
</reference>
<dbReference type="GO" id="GO:0044322">
    <property type="term" value="C:endoplasmic reticulum quality control compartment"/>
    <property type="evidence" value="ECO:0007669"/>
    <property type="project" value="GOC"/>
</dbReference>
<feature type="region of interest" description="Disordered" evidence="8">
    <location>
        <begin position="800"/>
        <end position="827"/>
    </location>
</feature>
<feature type="binding site" evidence="6">
    <location>
        <position position="455"/>
    </location>
    <ligand>
        <name>Ca(2+)</name>
        <dbReference type="ChEBI" id="CHEBI:29108"/>
    </ligand>
</feature>
<dbReference type="AlphaFoldDB" id="T1KZW3"/>
<evidence type="ECO:0000256" key="4">
    <source>
        <dbReference type="ARBA" id="ARBA00023180"/>
    </source>
</evidence>
<evidence type="ECO:0000259" key="9">
    <source>
        <dbReference type="Pfam" id="PF02225"/>
    </source>
</evidence>
<feature type="domain" description="PA" evidence="9">
    <location>
        <begin position="694"/>
        <end position="778"/>
    </location>
</feature>
<evidence type="ECO:0000313" key="11">
    <source>
        <dbReference type="Proteomes" id="UP000015104"/>
    </source>
</evidence>
<dbReference type="STRING" id="32264.T1KZW3"/>
<comment type="subcellular location">
    <subcellularLocation>
        <location evidence="1">Endoplasmic reticulum</location>
    </subcellularLocation>
</comment>
<dbReference type="EC" id="3.2.1.-" evidence="7"/>
<dbReference type="PANTHER" id="PTHR45679">
    <property type="entry name" value="ER DEGRADATION-ENHANCING ALPHA-MANNOSIDASE-LIKE PROTEIN 2"/>
    <property type="match status" value="1"/>
</dbReference>
<feature type="active site" description="Proton donor" evidence="5">
    <location>
        <position position="350"/>
    </location>
</feature>
<dbReference type="Gene3D" id="3.50.30.30">
    <property type="match status" value="1"/>
</dbReference>
<keyword evidence="11" id="KW-1185">Reference proteome</keyword>
<dbReference type="GO" id="GO:0005509">
    <property type="term" value="F:calcium ion binding"/>
    <property type="evidence" value="ECO:0007669"/>
    <property type="project" value="InterPro"/>
</dbReference>
<evidence type="ECO:0000313" key="10">
    <source>
        <dbReference type="EnsemblMetazoa" id="tetur29g00310.1"/>
    </source>
</evidence>
<dbReference type="eggNOG" id="KOG2430">
    <property type="taxonomic scope" value="Eukaryota"/>
</dbReference>
<keyword evidence="7" id="KW-0326">Glycosidase</keyword>
<dbReference type="GO" id="GO:0004571">
    <property type="term" value="F:mannosyl-oligosaccharide 1,2-alpha-mannosidase activity"/>
    <property type="evidence" value="ECO:0007669"/>
    <property type="project" value="InterPro"/>
</dbReference>
<proteinExistence type="inferred from homology"/>
<keyword evidence="6" id="KW-0479">Metal-binding</keyword>
<sequence length="954" mass="108085">MCLIQCMSNEEIQSLRDEVKEMFYHGYNSYMEKAYPADELMPLSCRGRYRDREPNRGDIDDALGNFSLTLVDTLDTLVIFNNISEFERGVALLVKDLNFDTDVVVSVFETNIRVLGGLLSGHIFSNYIKDRWKDHLQWYKNELLLLAQDLGYRLLPAFNTSTGIPHPRINLKFGMRSPQIINVRETCTSCAGTMILEFAALSRLTGEPIFEIAARKAMDYLWNQRHRSSDLVGTVLNIHNGDWVRRDSGVGAGIDSYYEYLLKGYILLGDETYLQRFNQHYKGIMKYVSQGPLLVDVHMHRPKSNAKNFMDSLLAFWPGLQVLKGDIKPAIATHEMLYQVAQRHNFLIPEAFSINDFEAHWSGYFLRPEFIESTYFLFKATGDHHYLEVGKQVMEGLQKYTRTECGFAAVKDVRTRTKEDRMDSFFLTETLKYLYLLFATKKDLIVDLDQFVFTTEAHFLPLSLSSMQLDEISKISEKADALSPPPSSFLTFVDEEKDGSMQYFRHCPNVKYLIKKDLKVDYVRDIRETLKGYIANSRDASLKYARSSSQSTSTPSLNLASSTCSMSYNDHGDLSEKRLSLQPQDFSATNKEHLEIIKKMGINVGFTTDGRIQLIHSAATAENVDKGVEGALFMQEMLRLSKQQVNQFNSKHQWLSFISPSTGSMLKFKSGIAQFGLQLKQPLSGKVSIADPIKACSELLPESNSAISGKIAIVERGECTFVQKARVVQKAGAIGCIVIDDVIGTTEETLPMFAMSGDGKDDVSIPVTFLYYQQGHSLMWFLKQKDDLVIEINAADSKDNNLDFSSSKPSEPSNNEDKDGSYEDDSEVMSPVEAYAEITDITQQIIGGNGEDTERGMKVVEAVLNSFHHDLTLKYQQYVKNNFNSIVEGTILQDMFSSLQSSLKNMKTVFESEGEPLLARSKRKRNLMSLRTCNTLTYEHLISTYTICPRVNTD</sequence>
<dbReference type="GO" id="GO:1904380">
    <property type="term" value="P:endoplasmic reticulum mannose trimming"/>
    <property type="evidence" value="ECO:0007669"/>
    <property type="project" value="InterPro"/>
</dbReference>
<dbReference type="GO" id="GO:0016020">
    <property type="term" value="C:membrane"/>
    <property type="evidence" value="ECO:0007669"/>
    <property type="project" value="InterPro"/>
</dbReference>
<keyword evidence="3" id="KW-0256">Endoplasmic reticulum</keyword>
<dbReference type="InterPro" id="IPR001382">
    <property type="entry name" value="Glyco_hydro_47"/>
</dbReference>
<dbReference type="InterPro" id="IPR012341">
    <property type="entry name" value="6hp_glycosidase-like_sf"/>
</dbReference>
<dbReference type="Gene3D" id="1.50.10.10">
    <property type="match status" value="1"/>
</dbReference>
<dbReference type="HOGENOM" id="CLU_003818_4_0_1"/>
<organism evidence="10 11">
    <name type="scientific">Tetranychus urticae</name>
    <name type="common">Two-spotted spider mite</name>
    <dbReference type="NCBI Taxonomy" id="32264"/>
    <lineage>
        <taxon>Eukaryota</taxon>
        <taxon>Metazoa</taxon>
        <taxon>Ecdysozoa</taxon>
        <taxon>Arthropoda</taxon>
        <taxon>Chelicerata</taxon>
        <taxon>Arachnida</taxon>
        <taxon>Acari</taxon>
        <taxon>Acariformes</taxon>
        <taxon>Trombidiformes</taxon>
        <taxon>Prostigmata</taxon>
        <taxon>Eleutherengona</taxon>
        <taxon>Raphignathae</taxon>
        <taxon>Tetranychoidea</taxon>
        <taxon>Tetranychidae</taxon>
        <taxon>Tetranychus</taxon>
    </lineage>
</organism>